<dbReference type="InterPro" id="IPR052351">
    <property type="entry name" value="Ornithine_N-alpha-AT"/>
</dbReference>
<dbReference type="Pfam" id="PF13444">
    <property type="entry name" value="Acetyltransf_5"/>
    <property type="match status" value="1"/>
</dbReference>
<comment type="similarity">
    <text evidence="6">Belongs to the acetyltransferase family. OlsB subfamily.</text>
</comment>
<evidence type="ECO:0000256" key="7">
    <source>
        <dbReference type="ARBA" id="ARBA00039058"/>
    </source>
</evidence>
<comment type="pathway">
    <text evidence="1">Lipid metabolism.</text>
</comment>
<accession>A0AAW8EA31</accession>
<dbReference type="EMBL" id="JAUSRV010000001">
    <property type="protein sequence ID" value="MDP9969124.1"/>
    <property type="molecule type" value="Genomic_DNA"/>
</dbReference>
<comment type="catalytic activity">
    <reaction evidence="10">
        <text>a (3R)-hydroxyacyl-[ACP] + L-ornithine = a lyso-ornithine lipid + holo-[ACP] + H(+)</text>
        <dbReference type="Rhea" id="RHEA:20633"/>
        <dbReference type="Rhea" id="RHEA-COMP:9685"/>
        <dbReference type="Rhea" id="RHEA-COMP:9945"/>
        <dbReference type="ChEBI" id="CHEBI:15378"/>
        <dbReference type="ChEBI" id="CHEBI:46911"/>
        <dbReference type="ChEBI" id="CHEBI:64479"/>
        <dbReference type="ChEBI" id="CHEBI:78827"/>
        <dbReference type="ChEBI" id="CHEBI:138482"/>
        <dbReference type="EC" id="2.3.2.30"/>
    </reaction>
    <physiologicalReaction direction="left-to-right" evidence="10">
        <dbReference type="Rhea" id="RHEA:20634"/>
    </physiologicalReaction>
</comment>
<evidence type="ECO:0000256" key="5">
    <source>
        <dbReference type="ARBA" id="ARBA00023315"/>
    </source>
</evidence>
<evidence type="ECO:0000256" key="8">
    <source>
        <dbReference type="ARBA" id="ARBA00039866"/>
    </source>
</evidence>
<evidence type="ECO:0000313" key="11">
    <source>
        <dbReference type="EMBL" id="MDP9969124.1"/>
    </source>
</evidence>
<dbReference type="RefSeq" id="WP_307591826.1">
    <property type="nucleotide sequence ID" value="NZ_JAUSRV010000001.1"/>
</dbReference>
<dbReference type="InterPro" id="IPR016181">
    <property type="entry name" value="Acyl_CoA_acyltransferase"/>
</dbReference>
<evidence type="ECO:0000256" key="6">
    <source>
        <dbReference type="ARBA" id="ARBA00038095"/>
    </source>
</evidence>
<evidence type="ECO:0000256" key="1">
    <source>
        <dbReference type="ARBA" id="ARBA00005189"/>
    </source>
</evidence>
<dbReference type="GO" id="GO:0043810">
    <property type="term" value="F:ornithine-acyl [acyl carrier protein] N-acyltransferase activity"/>
    <property type="evidence" value="ECO:0007669"/>
    <property type="project" value="UniProtKB-EC"/>
</dbReference>
<dbReference type="AlphaFoldDB" id="A0AAW8EA31"/>
<dbReference type="SUPFAM" id="SSF55729">
    <property type="entry name" value="Acyl-CoA N-acyltransferases (Nat)"/>
    <property type="match status" value="1"/>
</dbReference>
<gene>
    <name evidence="11" type="ORF">J2W39_000347</name>
</gene>
<dbReference type="PANTHER" id="PTHR37323">
    <property type="entry name" value="GCN5-RELATED N-ACETYLTRANSFERASE"/>
    <property type="match status" value="1"/>
</dbReference>
<dbReference type="PANTHER" id="PTHR37323:SF1">
    <property type="entry name" value="L-ORNITHINE N(ALPHA)-ACYLTRANSFERASE"/>
    <property type="match status" value="1"/>
</dbReference>
<evidence type="ECO:0000313" key="12">
    <source>
        <dbReference type="Proteomes" id="UP001224845"/>
    </source>
</evidence>
<evidence type="ECO:0000256" key="10">
    <source>
        <dbReference type="ARBA" id="ARBA00047785"/>
    </source>
</evidence>
<protein>
    <recommendedName>
        <fullName evidence="8">L-ornithine N(alpha)-acyltransferase</fullName>
        <ecNumber evidence="7">2.3.2.30</ecNumber>
    </recommendedName>
</protein>
<keyword evidence="4" id="KW-0443">Lipid metabolism</keyword>
<reference evidence="11" key="1">
    <citation type="submission" date="2023-07" db="EMBL/GenBank/DDBJ databases">
        <title>Sorghum-associated microbial communities from plants grown in Nebraska, USA.</title>
        <authorList>
            <person name="Schachtman D."/>
        </authorList>
    </citation>
    <scope>NUCLEOTIDE SEQUENCE</scope>
    <source>
        <strain evidence="11">DS3315</strain>
    </source>
</reference>
<evidence type="ECO:0000256" key="4">
    <source>
        <dbReference type="ARBA" id="ARBA00023098"/>
    </source>
</evidence>
<proteinExistence type="inferred from homology"/>
<dbReference type="Proteomes" id="UP001224845">
    <property type="component" value="Unassembled WGS sequence"/>
</dbReference>
<name>A0AAW8EA31_VARPD</name>
<sequence length="286" mass="31503">MKELPNPTFPLSQLGLRAALWPVPAATPASVPAAVLAPPAIVDARQGITVSWARHLDDVRAAQRLRHEVFVGEMGARVSTPLAGHDIDLFDDFCEHLLVREEQTQQVIGTYRVLTPAQARRVGSTYSDTEFDLTRLRDLRERMVELGRSCVHPDHRQGGVILALWGALAGFMHRNKLDTMIGCASIPMSHNGVTSGDAAASIWRQLSASHMAPIQYQVQPRLPLPVERLDGALDVEPPALIKGYLRLGAKVLGAPAWDPDFNTADLPMLMRIDDLPPRYRKHFLGA</sequence>
<dbReference type="Gene3D" id="3.40.630.30">
    <property type="match status" value="1"/>
</dbReference>
<organism evidence="11 12">
    <name type="scientific">Variovorax paradoxus</name>
    <dbReference type="NCBI Taxonomy" id="34073"/>
    <lineage>
        <taxon>Bacteria</taxon>
        <taxon>Pseudomonadati</taxon>
        <taxon>Pseudomonadota</taxon>
        <taxon>Betaproteobacteria</taxon>
        <taxon>Burkholderiales</taxon>
        <taxon>Comamonadaceae</taxon>
        <taxon>Variovorax</taxon>
    </lineage>
</organism>
<dbReference type="GO" id="GO:0006629">
    <property type="term" value="P:lipid metabolic process"/>
    <property type="evidence" value="ECO:0007669"/>
    <property type="project" value="UniProtKB-KW"/>
</dbReference>
<dbReference type="EC" id="2.3.2.30" evidence="7"/>
<evidence type="ECO:0000256" key="3">
    <source>
        <dbReference type="ARBA" id="ARBA00022679"/>
    </source>
</evidence>
<comment type="function">
    <text evidence="9">Catalyzes the first step in the biosynthesis of ornithine lipids, which are phosphorus-free membrane lipids. Catalyzes the 3-hydroxyacyl-acyl carrier protein-dependent acylation of ornithine to form lyso-ornithine lipid (LOL).</text>
</comment>
<comment type="caution">
    <text evidence="11">The sequence shown here is derived from an EMBL/GenBank/DDBJ whole genome shotgun (WGS) entry which is preliminary data.</text>
</comment>
<evidence type="ECO:0000256" key="9">
    <source>
        <dbReference type="ARBA" id="ARBA00045724"/>
    </source>
</evidence>
<keyword evidence="3" id="KW-0808">Transferase</keyword>
<evidence type="ECO:0000256" key="2">
    <source>
        <dbReference type="ARBA" id="ARBA00022516"/>
    </source>
</evidence>
<keyword evidence="2" id="KW-0444">Lipid biosynthesis</keyword>
<keyword evidence="5" id="KW-0012">Acyltransferase</keyword>